<evidence type="ECO:0000256" key="3">
    <source>
        <dbReference type="ARBA" id="ARBA00022630"/>
    </source>
</evidence>
<keyword evidence="3 12" id="KW-0285">Flavoprotein</keyword>
<evidence type="ECO:0000256" key="9">
    <source>
        <dbReference type="ARBA" id="ARBA00068311"/>
    </source>
</evidence>
<dbReference type="InterPro" id="IPR037069">
    <property type="entry name" value="AcylCoA_DH/ox_N_sf"/>
</dbReference>
<dbReference type="PANTHER" id="PTHR43884:SF12">
    <property type="entry name" value="ISOVALERYL-COA DEHYDROGENASE, MITOCHONDRIAL-RELATED"/>
    <property type="match status" value="1"/>
</dbReference>
<dbReference type="FunFam" id="1.20.140.10:FF:000004">
    <property type="entry name" value="Acyl-CoA dehydrogenase FadE25"/>
    <property type="match status" value="1"/>
</dbReference>
<dbReference type="EMBL" id="DAAYTU010000001">
    <property type="protein sequence ID" value="HAG5768492.1"/>
    <property type="molecule type" value="Genomic_DNA"/>
</dbReference>
<evidence type="ECO:0000256" key="1">
    <source>
        <dbReference type="ARBA" id="ARBA00001974"/>
    </source>
</evidence>
<dbReference type="Gene3D" id="2.40.110.10">
    <property type="entry name" value="Butyryl-CoA Dehydrogenase, subunit A, domain 2"/>
    <property type="match status" value="1"/>
</dbReference>
<comment type="catalytic activity">
    <reaction evidence="6">
        <text>3-sulfinopropanoyl-CoA + H2O = propanoyl-CoA + sulfite + H(+)</text>
        <dbReference type="Rhea" id="RHEA:41624"/>
        <dbReference type="ChEBI" id="CHEBI:15377"/>
        <dbReference type="ChEBI" id="CHEBI:15378"/>
        <dbReference type="ChEBI" id="CHEBI:17359"/>
        <dbReference type="ChEBI" id="CHEBI:57392"/>
        <dbReference type="ChEBI" id="CHEBI:78349"/>
        <dbReference type="EC" id="3.13.1.4"/>
    </reaction>
    <physiologicalReaction direction="left-to-right" evidence="6">
        <dbReference type="Rhea" id="RHEA:41625"/>
    </physiologicalReaction>
</comment>
<feature type="domain" description="Acyl-CoA oxidase/dehydrogenase middle" evidence="14">
    <location>
        <begin position="122"/>
        <end position="217"/>
    </location>
</feature>
<accession>A0A765T0R3</accession>
<reference evidence="16" key="1">
    <citation type="journal article" date="2018" name="Genome Biol.">
        <title>SKESA: strategic k-mer extension for scrupulous assemblies.</title>
        <authorList>
            <person name="Souvorov A."/>
            <person name="Agarwala R."/>
            <person name="Lipman D.J."/>
        </authorList>
    </citation>
    <scope>NUCLEOTIDE SEQUENCE [LARGE SCALE GENOMIC DNA]</scope>
    <source>
        <strain evidence="16">1839</strain>
    </source>
</reference>
<comment type="similarity">
    <text evidence="2 12">Belongs to the acyl-CoA dehydrogenase family.</text>
</comment>
<feature type="domain" description="Acyl-CoA dehydrogenase/oxidase C-terminal" evidence="13">
    <location>
        <begin position="229"/>
        <end position="378"/>
    </location>
</feature>
<evidence type="ECO:0000256" key="2">
    <source>
        <dbReference type="ARBA" id="ARBA00009347"/>
    </source>
</evidence>
<gene>
    <name evidence="16" type="ORF">GGB84_000055</name>
</gene>
<evidence type="ECO:0000313" key="16">
    <source>
        <dbReference type="EMBL" id="HAG5768492.1"/>
    </source>
</evidence>
<comment type="cofactor">
    <cofactor evidence="1 12">
        <name>FAD</name>
        <dbReference type="ChEBI" id="CHEBI:57692"/>
    </cofactor>
</comment>
<dbReference type="InterPro" id="IPR006091">
    <property type="entry name" value="Acyl-CoA_Oxase/DH_mid-dom"/>
</dbReference>
<evidence type="ECO:0000256" key="7">
    <source>
        <dbReference type="ARBA" id="ARBA00066362"/>
    </source>
</evidence>
<dbReference type="SUPFAM" id="SSF56645">
    <property type="entry name" value="Acyl-CoA dehydrogenase NM domain-like"/>
    <property type="match status" value="1"/>
</dbReference>
<dbReference type="FunFam" id="1.10.540.10:FF:000002">
    <property type="entry name" value="Acyl-CoA dehydrogenase FadE19"/>
    <property type="match status" value="1"/>
</dbReference>
<dbReference type="FunFam" id="2.40.110.10:FF:000001">
    <property type="entry name" value="Acyl-CoA dehydrogenase, mitochondrial"/>
    <property type="match status" value="1"/>
</dbReference>
<dbReference type="EC" id="1.3.8.10" evidence="7"/>
<evidence type="ECO:0000256" key="6">
    <source>
        <dbReference type="ARBA" id="ARBA00052938"/>
    </source>
</evidence>
<evidence type="ECO:0000256" key="12">
    <source>
        <dbReference type="RuleBase" id="RU362125"/>
    </source>
</evidence>
<reference evidence="16" key="2">
    <citation type="submission" date="2020-02" db="EMBL/GenBank/DDBJ databases">
        <authorList>
            <consortium name="NCBI Pathogen Detection Project"/>
        </authorList>
    </citation>
    <scope>NUCLEOTIDE SEQUENCE</scope>
    <source>
        <strain evidence="16">1839</strain>
    </source>
</reference>
<name>A0A765T0R3_ECOLX</name>
<dbReference type="PIRSF" id="PIRSF016578">
    <property type="entry name" value="HsaA"/>
    <property type="match status" value="1"/>
</dbReference>
<dbReference type="EC" id="3.13.1.4" evidence="8"/>
<dbReference type="Pfam" id="PF02770">
    <property type="entry name" value="Acyl-CoA_dh_M"/>
    <property type="match status" value="1"/>
</dbReference>
<dbReference type="GO" id="GO:0003995">
    <property type="term" value="F:acyl-CoA dehydrogenase activity"/>
    <property type="evidence" value="ECO:0007669"/>
    <property type="project" value="TreeGrafter"/>
</dbReference>
<dbReference type="InterPro" id="IPR046373">
    <property type="entry name" value="Acyl-CoA_Oxase/DH_mid-dom_sf"/>
</dbReference>
<evidence type="ECO:0000256" key="10">
    <source>
        <dbReference type="ARBA" id="ARBA00072305"/>
    </source>
</evidence>
<evidence type="ECO:0000256" key="11">
    <source>
        <dbReference type="ARBA" id="ARBA00075603"/>
    </source>
</evidence>
<evidence type="ECO:0000259" key="14">
    <source>
        <dbReference type="Pfam" id="PF02770"/>
    </source>
</evidence>
<dbReference type="InterPro" id="IPR013786">
    <property type="entry name" value="AcylCoA_DH/ox_N"/>
</dbReference>
<dbReference type="InterPro" id="IPR009075">
    <property type="entry name" value="AcylCo_DH/oxidase_C"/>
</dbReference>
<dbReference type="Gene3D" id="1.10.540.10">
    <property type="entry name" value="Acyl-CoA dehydrogenase/oxidase, N-terminal domain"/>
    <property type="match status" value="1"/>
</dbReference>
<keyword evidence="4 12" id="KW-0274">FAD</keyword>
<dbReference type="Gene3D" id="1.20.140.10">
    <property type="entry name" value="Butyryl-CoA Dehydrogenase, subunit A, domain 3"/>
    <property type="match status" value="1"/>
</dbReference>
<dbReference type="Pfam" id="PF00441">
    <property type="entry name" value="Acyl-CoA_dh_1"/>
    <property type="match status" value="1"/>
</dbReference>
<keyword evidence="5 12" id="KW-0560">Oxidoreductase</keyword>
<dbReference type="GO" id="GO:0050660">
    <property type="term" value="F:flavin adenine dinucleotide binding"/>
    <property type="evidence" value="ECO:0007669"/>
    <property type="project" value="InterPro"/>
</dbReference>
<dbReference type="SUPFAM" id="SSF47203">
    <property type="entry name" value="Acyl-CoA dehydrogenase C-terminal domain-like"/>
    <property type="match status" value="1"/>
</dbReference>
<evidence type="ECO:0000256" key="8">
    <source>
        <dbReference type="ARBA" id="ARBA00066461"/>
    </source>
</evidence>
<dbReference type="InterPro" id="IPR036250">
    <property type="entry name" value="AcylCo_DH-like_C"/>
</dbReference>
<evidence type="ECO:0000256" key="4">
    <source>
        <dbReference type="ARBA" id="ARBA00022827"/>
    </source>
</evidence>
<sequence>MNLQLTEEQILIRDMVREFVNTEVRPIAAEIDKAHRFPVESIAPMGAAGLFGFNIGEAYGGTEADIISYVLATEEMSKVSAAHAMIMGSQCSLTGPVIEKYADEETRQRLLPGVVSGEKIGCFCLSEPGAGCDAAAQQTVAVRRGNEYVINGSKLWITAAPQGAFYIVFAMTDKSCGVKGITAFLVERDNPGISIGIPEEKMGMNGSDTCSVSFSDCVVSESARLGAEGQGFHIAMETLDGGRLSCAAIALGIAQSALDATIAYTKERIQFGKPIAANQGVQWMLVDMATRVDCARMLVLRAAAAKMACEPYTLESAQAKLYASETASYVAQKAVQLHGGMGYTKSYPVERLMREAKLTEIFEGTSEIQRMVIAKHILA</sequence>
<evidence type="ECO:0000256" key="5">
    <source>
        <dbReference type="ARBA" id="ARBA00023002"/>
    </source>
</evidence>
<dbReference type="Pfam" id="PF02771">
    <property type="entry name" value="Acyl-CoA_dh_N"/>
    <property type="match status" value="1"/>
</dbReference>
<comment type="caution">
    <text evidence="16">The sequence shown here is derived from an EMBL/GenBank/DDBJ whole genome shotgun (WGS) entry which is preliminary data.</text>
</comment>
<organism evidence="16">
    <name type="scientific">Escherichia coli</name>
    <dbReference type="NCBI Taxonomy" id="562"/>
    <lineage>
        <taxon>Bacteria</taxon>
        <taxon>Pseudomonadati</taxon>
        <taxon>Pseudomonadota</taxon>
        <taxon>Gammaproteobacteria</taxon>
        <taxon>Enterobacterales</taxon>
        <taxon>Enterobacteriaceae</taxon>
        <taxon>Escherichia</taxon>
    </lineage>
</organism>
<proteinExistence type="inferred from homology"/>
<dbReference type="AlphaFoldDB" id="A0A765T0R3"/>
<evidence type="ECO:0000259" key="13">
    <source>
        <dbReference type="Pfam" id="PF00441"/>
    </source>
</evidence>
<protein>
    <recommendedName>
        <fullName evidence="9">3-sulfinopropanoyl-CoA desulfinase</fullName>
        <ecNumber evidence="7">1.3.8.10</ecNumber>
        <ecNumber evidence="8">3.13.1.4</ecNumber>
    </recommendedName>
    <alternativeName>
        <fullName evidence="11">3-sulfinopropionyl coenzyme A desulfinase</fullName>
    </alternativeName>
    <alternativeName>
        <fullName evidence="10">Cyclohex-1-ene-1-carbonyl-CoA dehydrogenase</fullName>
    </alternativeName>
</protein>
<dbReference type="PANTHER" id="PTHR43884">
    <property type="entry name" value="ACYL-COA DEHYDROGENASE"/>
    <property type="match status" value="1"/>
</dbReference>
<dbReference type="InterPro" id="IPR009100">
    <property type="entry name" value="AcylCoA_DH/oxidase_NM_dom_sf"/>
</dbReference>
<feature type="domain" description="Acyl-CoA dehydrogenase/oxidase N-terminal" evidence="15">
    <location>
        <begin position="6"/>
        <end position="118"/>
    </location>
</feature>
<evidence type="ECO:0000259" key="15">
    <source>
        <dbReference type="Pfam" id="PF02771"/>
    </source>
</evidence>